<evidence type="ECO:0000313" key="3">
    <source>
        <dbReference type="Proteomes" id="UP000095280"/>
    </source>
</evidence>
<keyword evidence="2" id="KW-0812">Transmembrane</keyword>
<evidence type="ECO:0000256" key="2">
    <source>
        <dbReference type="SAM" id="Phobius"/>
    </source>
</evidence>
<feature type="transmembrane region" description="Helical" evidence="2">
    <location>
        <begin position="251"/>
        <end position="274"/>
    </location>
</feature>
<keyword evidence="3" id="KW-1185">Reference proteome</keyword>
<feature type="transmembrane region" description="Helical" evidence="2">
    <location>
        <begin position="182"/>
        <end position="206"/>
    </location>
</feature>
<proteinExistence type="predicted"/>
<feature type="transmembrane region" description="Helical" evidence="2">
    <location>
        <begin position="213"/>
        <end position="231"/>
    </location>
</feature>
<dbReference type="Proteomes" id="UP000095280">
    <property type="component" value="Unplaced"/>
</dbReference>
<feature type="region of interest" description="Disordered" evidence="1">
    <location>
        <begin position="312"/>
        <end position="343"/>
    </location>
</feature>
<dbReference type="AlphaFoldDB" id="A0A1I8F7W2"/>
<protein>
    <submittedName>
        <fullName evidence="4">GDT1 family protein</fullName>
    </submittedName>
</protein>
<reference evidence="4" key="1">
    <citation type="submission" date="2016-11" db="UniProtKB">
        <authorList>
            <consortium name="WormBaseParasite"/>
        </authorList>
    </citation>
    <scope>IDENTIFICATION</scope>
</reference>
<evidence type="ECO:0000256" key="1">
    <source>
        <dbReference type="SAM" id="MobiDB-lite"/>
    </source>
</evidence>
<accession>A0A1I8F7W2</accession>
<keyword evidence="2" id="KW-0472">Membrane</keyword>
<feature type="region of interest" description="Disordered" evidence="1">
    <location>
        <begin position="1"/>
        <end position="37"/>
    </location>
</feature>
<name>A0A1I8F7W2_9PLAT</name>
<organism evidence="3 4">
    <name type="scientific">Macrostomum lignano</name>
    <dbReference type="NCBI Taxonomy" id="282301"/>
    <lineage>
        <taxon>Eukaryota</taxon>
        <taxon>Metazoa</taxon>
        <taxon>Spiralia</taxon>
        <taxon>Lophotrochozoa</taxon>
        <taxon>Platyhelminthes</taxon>
        <taxon>Rhabditophora</taxon>
        <taxon>Macrostomorpha</taxon>
        <taxon>Macrostomida</taxon>
        <taxon>Macrostomidae</taxon>
        <taxon>Macrostomum</taxon>
    </lineage>
</organism>
<sequence>MSRSMYVQAAGTSGGGGGSGSAARRRGLQHDRTSGAHHFNGWRRRGARFRGASGAAQSCAHPAAGCFPAGCWLAATVWPSWARLAVQLRLPTPASPVLSLGVFVDLMIDGGSGAGATLAVLQLACQVLSVSAVLASAVSVALQAASAVRLAARKPRCLAGCGCCCGERLDPLLCASAAASGVAVQLMGIVGMLGAGIALMMGIFGAGDFWDRTACGFALCCLMLHLFAAWSEAVATASADLAGHQSGFLDLSFGLAAAALIGQLVAAAISLLTLRLEWSAAATKAAIGAGAASVASTSQTSTGRPVRLVASRARGSGADLQTEIDDKFHPGLQLPGATANQEA</sequence>
<dbReference type="WBParaSite" id="maker-unitig_23895-snap-gene-0.2-mRNA-1">
    <property type="protein sequence ID" value="maker-unitig_23895-snap-gene-0.2-mRNA-1"/>
    <property type="gene ID" value="maker-unitig_23895-snap-gene-0.2"/>
</dbReference>
<evidence type="ECO:0000313" key="4">
    <source>
        <dbReference type="WBParaSite" id="maker-unitig_23895-snap-gene-0.2-mRNA-1"/>
    </source>
</evidence>
<keyword evidence="2" id="KW-1133">Transmembrane helix</keyword>